<gene>
    <name evidence="3" type="ORF">PND83_02380</name>
    <name evidence="4" type="ORF">PNE06_10320</name>
</gene>
<evidence type="ECO:0000313" key="4">
    <source>
        <dbReference type="EMBL" id="MDB7933465.1"/>
    </source>
</evidence>
<comment type="caution">
    <text evidence="3">The sequence shown here is derived from an EMBL/GenBank/DDBJ whole genome shotgun (WGS) entry which is preliminary data.</text>
</comment>
<keyword evidence="1" id="KW-0175">Coiled coil</keyword>
<evidence type="ECO:0000313" key="5">
    <source>
        <dbReference type="Proteomes" id="UP001211006"/>
    </source>
</evidence>
<protein>
    <recommendedName>
        <fullName evidence="6">DUF1640 domain-containing protein</fullName>
    </recommendedName>
</protein>
<dbReference type="Proteomes" id="UP001211006">
    <property type="component" value="Unassembled WGS sequence"/>
</dbReference>
<evidence type="ECO:0000256" key="1">
    <source>
        <dbReference type="SAM" id="Coils"/>
    </source>
</evidence>
<feature type="coiled-coil region" evidence="1">
    <location>
        <begin position="76"/>
        <end position="103"/>
    </location>
</feature>
<dbReference type="EMBL" id="JAQLWV010000013">
    <property type="protein sequence ID" value="MDB7933465.1"/>
    <property type="molecule type" value="Genomic_DNA"/>
</dbReference>
<evidence type="ECO:0000256" key="2">
    <source>
        <dbReference type="SAM" id="Phobius"/>
    </source>
</evidence>
<dbReference type="EMBL" id="JAQLWO010000002">
    <property type="protein sequence ID" value="MDB7904817.1"/>
    <property type="molecule type" value="Genomic_DNA"/>
</dbReference>
<reference evidence="3" key="1">
    <citation type="submission" date="2023-01" db="EMBL/GenBank/DDBJ databases">
        <title>Human gut microbiome strain richness.</title>
        <authorList>
            <person name="Chen-Liaw A."/>
        </authorList>
    </citation>
    <scope>NUCLEOTIDE SEQUENCE</scope>
    <source>
        <strain evidence="4">1001287st1_F4_1001285I_161205</strain>
        <strain evidence="3">2225st1_A6_2225SCRN_200828</strain>
    </source>
</reference>
<dbReference type="AlphaFoldDB" id="A0AAW6BX73"/>
<feature type="coiled-coil region" evidence="1">
    <location>
        <begin position="16"/>
        <end position="43"/>
    </location>
</feature>
<dbReference type="RefSeq" id="WP_195384041.1">
    <property type="nucleotide sequence ID" value="NZ_BAABXT010000001.1"/>
</dbReference>
<organism evidence="3 5">
    <name type="scientific">Flavonifractor plautii</name>
    <name type="common">Fusobacterium plautii</name>
    <dbReference type="NCBI Taxonomy" id="292800"/>
    <lineage>
        <taxon>Bacteria</taxon>
        <taxon>Bacillati</taxon>
        <taxon>Bacillota</taxon>
        <taxon>Clostridia</taxon>
        <taxon>Eubacteriales</taxon>
        <taxon>Oscillospiraceae</taxon>
        <taxon>Flavonifractor</taxon>
    </lineage>
</organism>
<feature type="transmembrane region" description="Helical" evidence="2">
    <location>
        <begin position="115"/>
        <end position="136"/>
    </location>
</feature>
<accession>A0AAW6BX73</accession>
<keyword evidence="2" id="KW-1133">Transmembrane helix</keyword>
<proteinExistence type="predicted"/>
<sequence>MPPNCIKDSAQECIGYAEAQILKHQIEELVKKQEADRENNRKDHKEFYERLEFGEKAQAVTQNQLAQILDDTSEIKTDLKDSRKELTTAIEKQNQAITDLQMKPAHKWDMLGKEVLKLVIALVFGIVAAAIGLGAFK</sequence>
<keyword evidence="2" id="KW-0812">Transmembrane</keyword>
<evidence type="ECO:0000313" key="3">
    <source>
        <dbReference type="EMBL" id="MDB7904817.1"/>
    </source>
</evidence>
<name>A0AAW6BX73_FLAPL</name>
<dbReference type="Proteomes" id="UP001211173">
    <property type="component" value="Unassembled WGS sequence"/>
</dbReference>
<keyword evidence="2" id="KW-0472">Membrane</keyword>
<evidence type="ECO:0008006" key="6">
    <source>
        <dbReference type="Google" id="ProtNLM"/>
    </source>
</evidence>